<gene>
    <name evidence="1" type="ORF">IRJ41_003601</name>
</gene>
<name>A0A9W7W7W9_TRIRA</name>
<comment type="caution">
    <text evidence="1">The sequence shown here is derived from an EMBL/GenBank/DDBJ whole genome shotgun (WGS) entry which is preliminary data.</text>
</comment>
<reference evidence="1" key="1">
    <citation type="submission" date="2021-02" db="EMBL/GenBank/DDBJ databases">
        <title>Comparative genomics reveals that relaxation of natural selection precedes convergent phenotypic evolution of cavefish.</title>
        <authorList>
            <person name="Peng Z."/>
        </authorList>
    </citation>
    <scope>NUCLEOTIDE SEQUENCE</scope>
    <source>
        <tissue evidence="1">Muscle</tissue>
    </source>
</reference>
<evidence type="ECO:0000313" key="1">
    <source>
        <dbReference type="EMBL" id="KAI7790381.1"/>
    </source>
</evidence>
<dbReference type="PANTHER" id="PTHR33053">
    <property type="entry name" value="PROTEIN, PUTATIVE-RELATED"/>
    <property type="match status" value="1"/>
</dbReference>
<dbReference type="AlphaFoldDB" id="A0A9W7W7W9"/>
<dbReference type="Proteomes" id="UP001059041">
    <property type="component" value="Unassembled WGS sequence"/>
</dbReference>
<sequence length="284" mass="32325">MRGDRNVRMSAGQINEVTQRPLSLRKAIPSCFVRKPRGLEDIDRWKATELRQFAVYTGKIVLKGVLPHHLYNHFFTFSVTLGLLLSPNTAVTHNSYSSELMTYLVSKTKELYGEHFMVYNIHSMTHLSAEAKNFGSLDACSAFPFENFLAKLKRLLRSGKHPLAQVAKRCIEMAHFPQTQSVVTTKCKTKRPNNAFFIGEGKCCVAIEEREDMDETGSPLLLCKVLEKSEPLFQNPCDSRMIGCFKVQSGHSINKLLPERQLTRTAIMVEENHQLFFFAILHTL</sequence>
<dbReference type="EMBL" id="JAFHDT010000145">
    <property type="protein sequence ID" value="KAI7790381.1"/>
    <property type="molecule type" value="Genomic_DNA"/>
</dbReference>
<protein>
    <submittedName>
        <fullName evidence="1">Transposase domain-containing protein</fullName>
    </submittedName>
</protein>
<accession>A0A9W7W7W9</accession>
<evidence type="ECO:0000313" key="2">
    <source>
        <dbReference type="Proteomes" id="UP001059041"/>
    </source>
</evidence>
<organism evidence="1 2">
    <name type="scientific">Triplophysa rosa</name>
    <name type="common">Cave loach</name>
    <dbReference type="NCBI Taxonomy" id="992332"/>
    <lineage>
        <taxon>Eukaryota</taxon>
        <taxon>Metazoa</taxon>
        <taxon>Chordata</taxon>
        <taxon>Craniata</taxon>
        <taxon>Vertebrata</taxon>
        <taxon>Euteleostomi</taxon>
        <taxon>Actinopterygii</taxon>
        <taxon>Neopterygii</taxon>
        <taxon>Teleostei</taxon>
        <taxon>Ostariophysi</taxon>
        <taxon>Cypriniformes</taxon>
        <taxon>Nemacheilidae</taxon>
        <taxon>Triplophysa</taxon>
    </lineage>
</organism>
<dbReference type="PANTHER" id="PTHR33053:SF24">
    <property type="entry name" value="TRANSPOSASE DOMAIN-CONTAINING PROTEIN"/>
    <property type="match status" value="1"/>
</dbReference>
<keyword evidence="2" id="KW-1185">Reference proteome</keyword>
<proteinExistence type="predicted"/>